<dbReference type="VEuPathDB" id="GiardiaDB:GL50581_3524"/>
<evidence type="ECO:0000259" key="2">
    <source>
        <dbReference type="PROSITE" id="PS00022"/>
    </source>
</evidence>
<dbReference type="InterPro" id="IPR000742">
    <property type="entry name" value="EGF"/>
</dbReference>
<evidence type="ECO:0000313" key="4">
    <source>
        <dbReference type="Proteomes" id="UP000018040"/>
    </source>
</evidence>
<dbReference type="VEuPathDB" id="GiardiaDB:QR46_2667"/>
<reference evidence="3 4" key="2">
    <citation type="journal article" date="2013" name="Genome Biol. Evol.">
        <title>Genome sequencing of Giardia lamblia genotypes A2 and B isolates (DH and GS) and comparative analysis with the genomes of genotypes A1 and E (WB and Pig).</title>
        <authorList>
            <person name="Adam R.D."/>
            <person name="Dahlstrom E.W."/>
            <person name="Martens C.A."/>
            <person name="Bruno D.P."/>
            <person name="Barbian K.D."/>
            <person name="Ricklefs S.M."/>
            <person name="Hernandez M.M."/>
            <person name="Narla N.P."/>
            <person name="Patel R.B."/>
            <person name="Porcella S.F."/>
            <person name="Nash T.E."/>
        </authorList>
    </citation>
    <scope>NUCLEOTIDE SEQUENCE [LARGE SCALE GENOMIC DNA]</scope>
    <source>
        <strain evidence="3 4">GS</strain>
    </source>
</reference>
<reference evidence="4" key="1">
    <citation type="submission" date="2012-02" db="EMBL/GenBank/DDBJ databases">
        <title>Genome sequencing of Giardia lamblia Genotypes A2 and B isolates (DH and GS) and comparative analysis with the genomes of Genotypes A1 and E (WB and Pig).</title>
        <authorList>
            <person name="Adam R."/>
            <person name="Dahlstrom E."/>
            <person name="Martens C."/>
            <person name="Bruno D."/>
            <person name="Barbian K."/>
            <person name="Porcella S.F."/>
            <person name="Nash T."/>
        </authorList>
    </citation>
    <scope>NUCLEOTIDE SEQUENCE</scope>
    <source>
        <strain evidence="4">GS</strain>
    </source>
</reference>
<keyword evidence="1" id="KW-0812">Transmembrane</keyword>
<proteinExistence type="predicted"/>
<feature type="transmembrane region" description="Helical" evidence="1">
    <location>
        <begin position="321"/>
        <end position="346"/>
    </location>
</feature>
<accession>V6TSK4</accession>
<dbReference type="VEuPathDB" id="GiardiaDB:GL50803_0014047"/>
<protein>
    <recommendedName>
        <fullName evidence="2">EGF-like domain-containing protein</fullName>
    </recommendedName>
</protein>
<keyword evidence="1" id="KW-1133">Transmembrane helix</keyword>
<dbReference type="SMART" id="SM00181">
    <property type="entry name" value="EGF"/>
    <property type="match status" value="4"/>
</dbReference>
<gene>
    <name evidence="3" type="ORF">GSB_152555</name>
</gene>
<organism evidence="3 4">
    <name type="scientific">Giardia intestinalis</name>
    <name type="common">Giardia lamblia</name>
    <dbReference type="NCBI Taxonomy" id="5741"/>
    <lineage>
        <taxon>Eukaryota</taxon>
        <taxon>Metamonada</taxon>
        <taxon>Diplomonadida</taxon>
        <taxon>Hexamitidae</taxon>
        <taxon>Giardiinae</taxon>
        <taxon>Giardia</taxon>
    </lineage>
</organism>
<dbReference type="AlphaFoldDB" id="V6TSK4"/>
<evidence type="ECO:0000256" key="1">
    <source>
        <dbReference type="SAM" id="Phobius"/>
    </source>
</evidence>
<dbReference type="Proteomes" id="UP000018040">
    <property type="component" value="Unassembled WGS sequence"/>
</dbReference>
<keyword evidence="1" id="KW-0472">Membrane</keyword>
<dbReference type="OrthoDB" id="10249992at2759"/>
<name>V6TSK4_GIAIN</name>
<feature type="domain" description="EGF-like" evidence="2">
    <location>
        <begin position="228"/>
        <end position="239"/>
    </location>
</feature>
<dbReference type="VEuPathDB" id="GiardiaDB:DHA2_152190"/>
<comment type="caution">
    <text evidence="3">The sequence shown here is derived from an EMBL/GenBank/DDBJ whole genome shotgun (WGS) entry which is preliminary data.</text>
</comment>
<evidence type="ECO:0000313" key="3">
    <source>
        <dbReference type="EMBL" id="ESU41671.1"/>
    </source>
</evidence>
<sequence length="403" mass="44654">MIMSECLDEDSYCTCTSIAESNVIICECNDGYISGDDRCYSKNCYDQLTDTFCGNLNLATCDNKAQQCKCDGTSLNLIPFQGRCITSNCLTGESSKQAECWNRGYCQINIAGGACRCYSAYVNGTGCTKCNLETSLEKTTSTGVECIPKICMDKQNPSVNLVCNNMGTCTPFINSESTMLYICKCNENAFSIGDSCYPKECVITDPLVSNSLTVCNSKGSCDFTKHRCVCTAPYTGRFCRSCLSEYIAQYTTTENGFLFLCIHQNCWDPALNTHCSGHGNCTMNTESNIYQCSCEQGYILKENTYNVCASDTVRRRSQQGYFLLSDVTIIVLLAIAILGISIYLLMKVVSEKRAKRRYKLYVHQEKVAIARSLHTNVSSAKQTSAQSSVLSTAEHIAFQRRYV</sequence>
<dbReference type="EMBL" id="AHHH01000115">
    <property type="protein sequence ID" value="ESU41671.1"/>
    <property type="molecule type" value="Genomic_DNA"/>
</dbReference>
<dbReference type="PROSITE" id="PS00022">
    <property type="entry name" value="EGF_1"/>
    <property type="match status" value="1"/>
</dbReference>